<proteinExistence type="inferred from homology"/>
<name>A0A2P5D7I1_PARAD</name>
<keyword evidence="2" id="KW-0547">Nucleotide-binding</keyword>
<feature type="region of interest" description="Disordered" evidence="10">
    <location>
        <begin position="41"/>
        <end position="69"/>
    </location>
</feature>
<dbReference type="AlphaFoldDB" id="A0A2P5D7I1"/>
<keyword evidence="5" id="KW-0067">ATP-binding</keyword>
<evidence type="ECO:0000256" key="7">
    <source>
        <dbReference type="ARBA" id="ARBA00024355"/>
    </source>
</evidence>
<dbReference type="PANTHER" id="PTHR47959">
    <property type="entry name" value="ATP-DEPENDENT RNA HELICASE RHLE-RELATED"/>
    <property type="match status" value="1"/>
</dbReference>
<dbReference type="EMBL" id="JXTB01000057">
    <property type="protein sequence ID" value="PON69244.1"/>
    <property type="molecule type" value="Genomic_DNA"/>
</dbReference>
<evidence type="ECO:0000256" key="8">
    <source>
        <dbReference type="ARBA" id="ARBA00047984"/>
    </source>
</evidence>
<dbReference type="GO" id="GO:0003724">
    <property type="term" value="F:RNA helicase activity"/>
    <property type="evidence" value="ECO:0007669"/>
    <property type="project" value="UniProtKB-EC"/>
</dbReference>
<dbReference type="Pfam" id="PF00271">
    <property type="entry name" value="Helicase_C"/>
    <property type="match status" value="1"/>
</dbReference>
<dbReference type="CDD" id="cd17957">
    <property type="entry name" value="DEADc_DDX52"/>
    <property type="match status" value="1"/>
</dbReference>
<evidence type="ECO:0000256" key="3">
    <source>
        <dbReference type="ARBA" id="ARBA00022801"/>
    </source>
</evidence>
<dbReference type="STRING" id="3476.A0A2P5D7I1"/>
<dbReference type="CDD" id="cd18787">
    <property type="entry name" value="SF2_C_DEAD"/>
    <property type="match status" value="1"/>
</dbReference>
<dbReference type="InterPro" id="IPR001650">
    <property type="entry name" value="Helicase_C-like"/>
</dbReference>
<feature type="short sequence motif" description="Q motif" evidence="9">
    <location>
        <begin position="143"/>
        <end position="171"/>
    </location>
</feature>
<dbReference type="Pfam" id="PF00270">
    <property type="entry name" value="DEAD"/>
    <property type="match status" value="1"/>
</dbReference>
<dbReference type="OrthoDB" id="360161at2759"/>
<keyword evidence="3" id="KW-0378">Hydrolase</keyword>
<evidence type="ECO:0000256" key="9">
    <source>
        <dbReference type="PROSITE-ProRule" id="PRU00552"/>
    </source>
</evidence>
<dbReference type="GO" id="GO:0030490">
    <property type="term" value="P:maturation of SSU-rRNA"/>
    <property type="evidence" value="ECO:0007669"/>
    <property type="project" value="InterPro"/>
</dbReference>
<evidence type="ECO:0000259" key="11">
    <source>
        <dbReference type="PROSITE" id="PS51192"/>
    </source>
</evidence>
<evidence type="ECO:0000259" key="12">
    <source>
        <dbReference type="PROSITE" id="PS51194"/>
    </source>
</evidence>
<dbReference type="GO" id="GO:0016787">
    <property type="term" value="F:hydrolase activity"/>
    <property type="evidence" value="ECO:0007669"/>
    <property type="project" value="UniProtKB-KW"/>
</dbReference>
<feature type="region of interest" description="Disordered" evidence="10">
    <location>
        <begin position="547"/>
        <end position="573"/>
    </location>
</feature>
<evidence type="ECO:0000256" key="6">
    <source>
        <dbReference type="ARBA" id="ARBA00022884"/>
    </source>
</evidence>
<feature type="domain" description="Helicase ATP-binding" evidence="11">
    <location>
        <begin position="174"/>
        <end position="344"/>
    </location>
</feature>
<dbReference type="SMART" id="SM00487">
    <property type="entry name" value="DEXDc"/>
    <property type="match status" value="1"/>
</dbReference>
<dbReference type="GO" id="GO:0005524">
    <property type="term" value="F:ATP binding"/>
    <property type="evidence" value="ECO:0007669"/>
    <property type="project" value="UniProtKB-KW"/>
</dbReference>
<evidence type="ECO:0000256" key="5">
    <source>
        <dbReference type="ARBA" id="ARBA00022840"/>
    </source>
</evidence>
<dbReference type="InterPro" id="IPR014014">
    <property type="entry name" value="RNA_helicase_DEAD_Q_motif"/>
</dbReference>
<comment type="caution">
    <text evidence="14">The sequence shown here is derived from an EMBL/GenBank/DDBJ whole genome shotgun (WGS) entry which is preliminary data.</text>
</comment>
<dbReference type="InterPro" id="IPR014001">
    <property type="entry name" value="Helicase_ATP-bd"/>
</dbReference>
<feature type="domain" description="DEAD-box RNA helicase Q" evidence="13">
    <location>
        <begin position="143"/>
        <end position="171"/>
    </location>
</feature>
<dbReference type="PROSITE" id="PS51194">
    <property type="entry name" value="HELICASE_CTER"/>
    <property type="match status" value="1"/>
</dbReference>
<evidence type="ECO:0000313" key="14">
    <source>
        <dbReference type="EMBL" id="PON69244.1"/>
    </source>
</evidence>
<dbReference type="EC" id="3.6.4.13" evidence="1"/>
<dbReference type="PROSITE" id="PS51192">
    <property type="entry name" value="HELICASE_ATP_BIND_1"/>
    <property type="match status" value="1"/>
</dbReference>
<keyword evidence="4 14" id="KW-0347">Helicase</keyword>
<evidence type="ECO:0000256" key="1">
    <source>
        <dbReference type="ARBA" id="ARBA00012552"/>
    </source>
</evidence>
<organism evidence="14 15">
    <name type="scientific">Parasponia andersonii</name>
    <name type="common">Sponia andersonii</name>
    <dbReference type="NCBI Taxonomy" id="3476"/>
    <lineage>
        <taxon>Eukaryota</taxon>
        <taxon>Viridiplantae</taxon>
        <taxon>Streptophyta</taxon>
        <taxon>Embryophyta</taxon>
        <taxon>Tracheophyta</taxon>
        <taxon>Spermatophyta</taxon>
        <taxon>Magnoliopsida</taxon>
        <taxon>eudicotyledons</taxon>
        <taxon>Gunneridae</taxon>
        <taxon>Pentapetalae</taxon>
        <taxon>rosids</taxon>
        <taxon>fabids</taxon>
        <taxon>Rosales</taxon>
        <taxon>Cannabaceae</taxon>
        <taxon>Parasponia</taxon>
    </lineage>
</organism>
<keyword evidence="6" id="KW-0694">RNA-binding</keyword>
<evidence type="ECO:0000256" key="4">
    <source>
        <dbReference type="ARBA" id="ARBA00022806"/>
    </source>
</evidence>
<dbReference type="InterPro" id="IPR011545">
    <property type="entry name" value="DEAD/DEAH_box_helicase_dom"/>
</dbReference>
<dbReference type="GO" id="GO:0003723">
    <property type="term" value="F:RNA binding"/>
    <property type="evidence" value="ECO:0007669"/>
    <property type="project" value="UniProtKB-KW"/>
</dbReference>
<evidence type="ECO:0000259" key="13">
    <source>
        <dbReference type="PROSITE" id="PS51195"/>
    </source>
</evidence>
<keyword evidence="15" id="KW-1185">Reference proteome</keyword>
<dbReference type="GO" id="GO:0005829">
    <property type="term" value="C:cytosol"/>
    <property type="evidence" value="ECO:0007669"/>
    <property type="project" value="TreeGrafter"/>
</dbReference>
<dbReference type="Proteomes" id="UP000237105">
    <property type="component" value="Unassembled WGS sequence"/>
</dbReference>
<evidence type="ECO:0000256" key="10">
    <source>
        <dbReference type="SAM" id="MobiDB-lite"/>
    </source>
</evidence>
<dbReference type="InterPro" id="IPR044764">
    <property type="entry name" value="DDX52/Rok1_DEADc"/>
</dbReference>
<reference evidence="15" key="1">
    <citation type="submission" date="2016-06" db="EMBL/GenBank/DDBJ databases">
        <title>Parallel loss of symbiosis genes in relatives of nitrogen-fixing non-legume Parasponia.</title>
        <authorList>
            <person name="Van Velzen R."/>
            <person name="Holmer R."/>
            <person name="Bu F."/>
            <person name="Rutten L."/>
            <person name="Van Zeijl A."/>
            <person name="Liu W."/>
            <person name="Santuari L."/>
            <person name="Cao Q."/>
            <person name="Sharma T."/>
            <person name="Shen D."/>
            <person name="Roswanjaya Y."/>
            <person name="Wardhani T."/>
            <person name="Kalhor M.S."/>
            <person name="Jansen J."/>
            <person name="Van den Hoogen J."/>
            <person name="Gungor B."/>
            <person name="Hartog M."/>
            <person name="Hontelez J."/>
            <person name="Verver J."/>
            <person name="Yang W.-C."/>
            <person name="Schijlen E."/>
            <person name="Repin R."/>
            <person name="Schilthuizen M."/>
            <person name="Schranz E."/>
            <person name="Heidstra R."/>
            <person name="Miyata K."/>
            <person name="Fedorova E."/>
            <person name="Kohlen W."/>
            <person name="Bisseling T."/>
            <person name="Smit S."/>
            <person name="Geurts R."/>
        </authorList>
    </citation>
    <scope>NUCLEOTIDE SEQUENCE [LARGE SCALE GENOMIC DNA]</scope>
    <source>
        <strain evidence="15">cv. WU1-14</strain>
    </source>
</reference>
<sequence length="573" mass="64640">MEKGTAFLFAGIHFDKKKFSTDFSRFQEKKENDKVSEYLSLDENIESEEEEEEKEVEERVRVKKRKRKRKAVPSETVEGFSVFKSSKSAAPVVNEENEKLEDRLSLEKKKFHQQLERDALFRKKHNIHVSGNNIPSPLTDFVELSSRYGCSAKLLRNLAELGFKEPTPIQRQAIPVMLSGRECFACAPTGSGKTLAFVCPILMKLKDASKDGIRAVIVCPTRELANQTTRECKKFAEGSKFRIKLLSKQLVQRADLSQFSCDILISTPLRLKLAVHKKKMDLSRVAYLVLDESDKLFELGLLKQIDSIVKACSNPSIVRSLFSATLPDFIEELARTIMHDAVRVIIGRKNTASENVKQKLVFAGSEEGKLLALRQSFAESLNPPVLIFVQSKERAKELYAELSVDNIRVDVIHADLSQAQASSFFLVLLGGSGKMLEKSDYMVGSQTMRHNAVDNFRAGKTWVLIATDVIARGMDFKAVNCVINYDFPDSTAAYIHRIGRSGRAGRTGEAITLYTEEDVPFLRNIANEMKSSGSEFPSWALGLRKKKWKKHRPRRDTISTIPQDQGEESNHPK</sequence>
<dbReference type="PANTHER" id="PTHR47959:SF15">
    <property type="entry name" value="RNA HELICASE"/>
    <property type="match status" value="1"/>
</dbReference>
<feature type="domain" description="Helicase C-terminal" evidence="12">
    <location>
        <begin position="355"/>
        <end position="544"/>
    </location>
</feature>
<accession>A0A2P5D7I1</accession>
<comment type="catalytic activity">
    <reaction evidence="8">
        <text>ATP + H2O = ADP + phosphate + H(+)</text>
        <dbReference type="Rhea" id="RHEA:13065"/>
        <dbReference type="ChEBI" id="CHEBI:15377"/>
        <dbReference type="ChEBI" id="CHEBI:15378"/>
        <dbReference type="ChEBI" id="CHEBI:30616"/>
        <dbReference type="ChEBI" id="CHEBI:43474"/>
        <dbReference type="ChEBI" id="CHEBI:456216"/>
        <dbReference type="EC" id="3.6.4.13"/>
    </reaction>
</comment>
<dbReference type="InterPro" id="IPR050079">
    <property type="entry name" value="DEAD_box_RNA_helicase"/>
</dbReference>
<dbReference type="SUPFAM" id="SSF52540">
    <property type="entry name" value="P-loop containing nucleoside triphosphate hydrolases"/>
    <property type="match status" value="3"/>
</dbReference>
<evidence type="ECO:0000256" key="2">
    <source>
        <dbReference type="ARBA" id="ARBA00022741"/>
    </source>
</evidence>
<comment type="similarity">
    <text evidence="7">Belongs to the DEAD box helicase family. DDX52/ROK1 subfamily.</text>
</comment>
<dbReference type="PROSITE" id="PS51195">
    <property type="entry name" value="Q_MOTIF"/>
    <property type="match status" value="1"/>
</dbReference>
<gene>
    <name evidence="14" type="ORF">PanWU01x14_089670</name>
</gene>
<dbReference type="Gene3D" id="3.40.50.300">
    <property type="entry name" value="P-loop containing nucleotide triphosphate hydrolases"/>
    <property type="match status" value="2"/>
</dbReference>
<feature type="compositionally biased region" description="Acidic residues" evidence="10">
    <location>
        <begin position="43"/>
        <end position="55"/>
    </location>
</feature>
<dbReference type="SMART" id="SM00490">
    <property type="entry name" value="HELICc"/>
    <property type="match status" value="1"/>
</dbReference>
<protein>
    <recommendedName>
        <fullName evidence="1">RNA helicase</fullName>
        <ecNumber evidence="1">3.6.4.13</ecNumber>
    </recommendedName>
</protein>
<dbReference type="InterPro" id="IPR027417">
    <property type="entry name" value="P-loop_NTPase"/>
</dbReference>
<evidence type="ECO:0000313" key="15">
    <source>
        <dbReference type="Proteomes" id="UP000237105"/>
    </source>
</evidence>